<dbReference type="InterPro" id="IPR010998">
    <property type="entry name" value="Integrase_recombinase_N"/>
</dbReference>
<keyword evidence="1" id="KW-0238">DNA-binding</keyword>
<accession>A0A8S4G1G8</accession>
<gene>
    <name evidence="4" type="ORF">PLXY2_LOCUS12400</name>
</gene>
<evidence type="ECO:0000313" key="4">
    <source>
        <dbReference type="EMBL" id="CAG9134129.1"/>
    </source>
</evidence>
<dbReference type="GO" id="GO:0015074">
    <property type="term" value="P:DNA integration"/>
    <property type="evidence" value="ECO:0007669"/>
    <property type="project" value="InterPro"/>
</dbReference>
<dbReference type="Gene3D" id="1.10.150.130">
    <property type="match status" value="1"/>
</dbReference>
<dbReference type="PROSITE" id="PS51898">
    <property type="entry name" value="TYR_RECOMBINASE"/>
    <property type="match status" value="1"/>
</dbReference>
<evidence type="ECO:0000259" key="3">
    <source>
        <dbReference type="PROSITE" id="PS51898"/>
    </source>
</evidence>
<dbReference type="CDD" id="cd09275">
    <property type="entry name" value="RNase_HI_RT_DIRS1"/>
    <property type="match status" value="1"/>
</dbReference>
<dbReference type="InterPro" id="IPR011010">
    <property type="entry name" value="DNA_brk_join_enz"/>
</dbReference>
<proteinExistence type="predicted"/>
<dbReference type="AlphaFoldDB" id="A0A8S4G1G8"/>
<sequence>MGGIQYPHLNNLAKKIWQWCEERKIWLFASYINTNDNKDADEESRKTINPDIEMSLSEEAFTKIVHRLGQPEIDLFASRTNAKCDTYPTVSTGQGAYPGCSEALRLALIRRGTPEAALNLTIASLAKNTLKQYNVSFKLWWAFCRDNNLNSYEPSISDVILFLTEQFDKGSAYGTLNSHRSALSLLLGGEVSADVRIKRLLKGAFKLRPSVPKYTSTWDPQVVLNNISNWPSNKDLSLEQLTKKLVILLALCTAHRVQTLSLIKLNNIKSDANGIKIIISDLIKTSAPGRDQPVLVLPYYNENKSICPATVIEQYLTSTKELRPTDVNNLILTWKRPHRAASAQSISRWIKQVLADSGVDTTVFGAHSTRHASTSAASSAGISLDVIRRTASWTKTSETFARFYKRPISDESDFAKSILAEEEYARASGALTYILASIGSKAELKSTLVYALEVSGKDWAACLDKRQVWCDRRPAWLAGILGLAGSALKFIPPILVHALQSGASMYQTMSLCLTCISRSLDCIPRPLHAAAAALQTALPARARPAGGSVLVQLLLTALYEETQLWAAQQQEHTPSSEANGEAHMTVRAGKPKHVRIMGLGQTTTSSLSFDSTLSSPSSVALAVGEALCRIDEEHKHTQEIEQLVLQSERRFVLSGQFGLDEFPEFATFFEEGTVPGSNAERSSDAAALTSHVLMTQAGRDSLRVSLGPRRLSGLILTIVLTPYT</sequence>
<keyword evidence="5" id="KW-1185">Reference proteome</keyword>
<dbReference type="EMBL" id="CAJHNJ030000073">
    <property type="protein sequence ID" value="CAG9134129.1"/>
    <property type="molecule type" value="Genomic_DNA"/>
</dbReference>
<dbReference type="InterPro" id="IPR013762">
    <property type="entry name" value="Integrase-like_cat_sf"/>
</dbReference>
<name>A0A8S4G1G8_PLUXY</name>
<evidence type="ECO:0000256" key="2">
    <source>
        <dbReference type="ARBA" id="ARBA00023172"/>
    </source>
</evidence>
<evidence type="ECO:0000256" key="1">
    <source>
        <dbReference type="ARBA" id="ARBA00023125"/>
    </source>
</evidence>
<dbReference type="InterPro" id="IPR002104">
    <property type="entry name" value="Integrase_catalytic"/>
</dbReference>
<evidence type="ECO:0000313" key="5">
    <source>
        <dbReference type="Proteomes" id="UP000653454"/>
    </source>
</evidence>
<dbReference type="Proteomes" id="UP000653454">
    <property type="component" value="Unassembled WGS sequence"/>
</dbReference>
<feature type="domain" description="Tyr recombinase" evidence="3">
    <location>
        <begin position="210"/>
        <end position="419"/>
    </location>
</feature>
<reference evidence="4" key="1">
    <citation type="submission" date="2020-11" db="EMBL/GenBank/DDBJ databases">
        <authorList>
            <person name="Whiteford S."/>
        </authorList>
    </citation>
    <scope>NUCLEOTIDE SEQUENCE</scope>
</reference>
<dbReference type="PANTHER" id="PTHR35617">
    <property type="entry name" value="PHAGE_INTEGRASE DOMAIN-CONTAINING PROTEIN"/>
    <property type="match status" value="1"/>
</dbReference>
<organism evidence="4 5">
    <name type="scientific">Plutella xylostella</name>
    <name type="common">Diamondback moth</name>
    <name type="synonym">Plutella maculipennis</name>
    <dbReference type="NCBI Taxonomy" id="51655"/>
    <lineage>
        <taxon>Eukaryota</taxon>
        <taxon>Metazoa</taxon>
        <taxon>Ecdysozoa</taxon>
        <taxon>Arthropoda</taxon>
        <taxon>Hexapoda</taxon>
        <taxon>Insecta</taxon>
        <taxon>Pterygota</taxon>
        <taxon>Neoptera</taxon>
        <taxon>Endopterygota</taxon>
        <taxon>Lepidoptera</taxon>
        <taxon>Glossata</taxon>
        <taxon>Ditrysia</taxon>
        <taxon>Yponomeutoidea</taxon>
        <taxon>Plutellidae</taxon>
        <taxon>Plutella</taxon>
    </lineage>
</organism>
<dbReference type="Pfam" id="PF00589">
    <property type="entry name" value="Phage_integrase"/>
    <property type="match status" value="1"/>
</dbReference>
<dbReference type="PANTHER" id="PTHR35617:SF3">
    <property type="entry name" value="CORE-BINDING (CB) DOMAIN-CONTAINING PROTEIN"/>
    <property type="match status" value="1"/>
</dbReference>
<dbReference type="Gene3D" id="1.10.443.10">
    <property type="entry name" value="Intergrase catalytic core"/>
    <property type="match status" value="1"/>
</dbReference>
<dbReference type="GO" id="GO:0003677">
    <property type="term" value="F:DNA binding"/>
    <property type="evidence" value="ECO:0007669"/>
    <property type="project" value="UniProtKB-KW"/>
</dbReference>
<dbReference type="SUPFAM" id="SSF56349">
    <property type="entry name" value="DNA breaking-rejoining enzymes"/>
    <property type="match status" value="1"/>
</dbReference>
<comment type="caution">
    <text evidence="4">The sequence shown here is derived from an EMBL/GenBank/DDBJ whole genome shotgun (WGS) entry which is preliminary data.</text>
</comment>
<dbReference type="GO" id="GO:0006310">
    <property type="term" value="P:DNA recombination"/>
    <property type="evidence" value="ECO:0007669"/>
    <property type="project" value="UniProtKB-KW"/>
</dbReference>
<keyword evidence="2" id="KW-0233">DNA recombination</keyword>
<protein>
    <submittedName>
        <fullName evidence="4">(diamondback moth) hypothetical protein</fullName>
    </submittedName>
</protein>